<keyword evidence="1 6" id="KW-0597">Phosphoprotein</keyword>
<dbReference type="InterPro" id="IPR001867">
    <property type="entry name" value="OmpR/PhoB-type_DNA-bd"/>
</dbReference>
<evidence type="ECO:0000313" key="11">
    <source>
        <dbReference type="Proteomes" id="UP000198858"/>
    </source>
</evidence>
<dbReference type="InterPro" id="IPR011006">
    <property type="entry name" value="CheY-like_superfamily"/>
</dbReference>
<dbReference type="GO" id="GO:0000156">
    <property type="term" value="F:phosphorelay response regulator activity"/>
    <property type="evidence" value="ECO:0007669"/>
    <property type="project" value="TreeGrafter"/>
</dbReference>
<dbReference type="GO" id="GO:0000976">
    <property type="term" value="F:transcription cis-regulatory region binding"/>
    <property type="evidence" value="ECO:0007669"/>
    <property type="project" value="TreeGrafter"/>
</dbReference>
<keyword evidence="5" id="KW-0804">Transcription</keyword>
<dbReference type="InterPro" id="IPR039420">
    <property type="entry name" value="WalR-like"/>
</dbReference>
<evidence type="ECO:0000256" key="5">
    <source>
        <dbReference type="ARBA" id="ARBA00023163"/>
    </source>
</evidence>
<keyword evidence="4 7" id="KW-0238">DNA-binding</keyword>
<protein>
    <submittedName>
        <fullName evidence="10">DNA-binding response regulator, OmpR family, contains REC and winged-helix (WHTH) domain</fullName>
    </submittedName>
</protein>
<keyword evidence="11" id="KW-1185">Reference proteome</keyword>
<dbReference type="PROSITE" id="PS51755">
    <property type="entry name" value="OMPR_PHOB"/>
    <property type="match status" value="1"/>
</dbReference>
<feature type="domain" description="OmpR/PhoB-type" evidence="9">
    <location>
        <begin position="124"/>
        <end position="224"/>
    </location>
</feature>
<dbReference type="RefSeq" id="WP_089661025.1">
    <property type="nucleotide sequence ID" value="NZ_LT629745.1"/>
</dbReference>
<dbReference type="PANTHER" id="PTHR48111">
    <property type="entry name" value="REGULATOR OF RPOS"/>
    <property type="match status" value="1"/>
</dbReference>
<dbReference type="GO" id="GO:0032993">
    <property type="term" value="C:protein-DNA complex"/>
    <property type="evidence" value="ECO:0007669"/>
    <property type="project" value="TreeGrafter"/>
</dbReference>
<evidence type="ECO:0000256" key="1">
    <source>
        <dbReference type="ARBA" id="ARBA00022553"/>
    </source>
</evidence>
<evidence type="ECO:0000256" key="6">
    <source>
        <dbReference type="PROSITE-ProRule" id="PRU00169"/>
    </source>
</evidence>
<evidence type="ECO:0000259" key="8">
    <source>
        <dbReference type="PROSITE" id="PS50110"/>
    </source>
</evidence>
<dbReference type="PANTHER" id="PTHR48111:SF22">
    <property type="entry name" value="REGULATOR OF RPOS"/>
    <property type="match status" value="1"/>
</dbReference>
<dbReference type="Gene3D" id="6.10.250.690">
    <property type="match status" value="1"/>
</dbReference>
<dbReference type="SMART" id="SM00862">
    <property type="entry name" value="Trans_reg_C"/>
    <property type="match status" value="1"/>
</dbReference>
<dbReference type="PROSITE" id="PS50110">
    <property type="entry name" value="RESPONSE_REGULATORY"/>
    <property type="match status" value="1"/>
</dbReference>
<dbReference type="SMART" id="SM00448">
    <property type="entry name" value="REC"/>
    <property type="match status" value="1"/>
</dbReference>
<dbReference type="SUPFAM" id="SSF52172">
    <property type="entry name" value="CheY-like"/>
    <property type="match status" value="1"/>
</dbReference>
<feature type="DNA-binding region" description="OmpR/PhoB-type" evidence="7">
    <location>
        <begin position="124"/>
        <end position="224"/>
    </location>
</feature>
<evidence type="ECO:0000256" key="4">
    <source>
        <dbReference type="ARBA" id="ARBA00023125"/>
    </source>
</evidence>
<dbReference type="Pfam" id="PF00486">
    <property type="entry name" value="Trans_reg_C"/>
    <property type="match status" value="1"/>
</dbReference>
<dbReference type="GO" id="GO:0006355">
    <property type="term" value="P:regulation of DNA-templated transcription"/>
    <property type="evidence" value="ECO:0007669"/>
    <property type="project" value="InterPro"/>
</dbReference>
<dbReference type="AlphaFoldDB" id="A0A1H1KXD0"/>
<dbReference type="InterPro" id="IPR036388">
    <property type="entry name" value="WH-like_DNA-bd_sf"/>
</dbReference>
<dbReference type="Gene3D" id="1.10.10.10">
    <property type="entry name" value="Winged helix-like DNA-binding domain superfamily/Winged helix DNA-binding domain"/>
    <property type="match status" value="1"/>
</dbReference>
<accession>A0A1H1KXD0</accession>
<organism evidence="10 11">
    <name type="scientific">Christiangramia echinicola</name>
    <dbReference type="NCBI Taxonomy" id="279359"/>
    <lineage>
        <taxon>Bacteria</taxon>
        <taxon>Pseudomonadati</taxon>
        <taxon>Bacteroidota</taxon>
        <taxon>Flavobacteriia</taxon>
        <taxon>Flavobacteriales</taxon>
        <taxon>Flavobacteriaceae</taxon>
        <taxon>Christiangramia</taxon>
    </lineage>
</organism>
<proteinExistence type="predicted"/>
<dbReference type="Proteomes" id="UP000198858">
    <property type="component" value="Chromosome I"/>
</dbReference>
<reference evidence="10 11" key="1">
    <citation type="submission" date="2016-10" db="EMBL/GenBank/DDBJ databases">
        <authorList>
            <person name="Varghese N."/>
            <person name="Submissions S."/>
        </authorList>
    </citation>
    <scope>NUCLEOTIDE SEQUENCE [LARGE SCALE GENOMIC DNA]</scope>
    <source>
        <strain evidence="10 11">Mar_2010_102</strain>
    </source>
</reference>
<dbReference type="Gene3D" id="3.40.50.2300">
    <property type="match status" value="1"/>
</dbReference>
<dbReference type="STRING" id="1250231.SAMN04488552_0313"/>
<keyword evidence="3" id="KW-0805">Transcription regulation</keyword>
<dbReference type="Pfam" id="PF00072">
    <property type="entry name" value="Response_reg"/>
    <property type="match status" value="1"/>
</dbReference>
<dbReference type="EMBL" id="LT629745">
    <property type="protein sequence ID" value="SDR66700.1"/>
    <property type="molecule type" value="Genomic_DNA"/>
</dbReference>
<evidence type="ECO:0000256" key="7">
    <source>
        <dbReference type="PROSITE-ProRule" id="PRU01091"/>
    </source>
</evidence>
<evidence type="ECO:0000259" key="9">
    <source>
        <dbReference type="PROSITE" id="PS51755"/>
    </source>
</evidence>
<dbReference type="InterPro" id="IPR001789">
    <property type="entry name" value="Sig_transdc_resp-reg_receiver"/>
</dbReference>
<evidence type="ECO:0000313" key="10">
    <source>
        <dbReference type="EMBL" id="SDR66700.1"/>
    </source>
</evidence>
<gene>
    <name evidence="10" type="ORF">SAMN04488552_0313</name>
</gene>
<evidence type="ECO:0000256" key="2">
    <source>
        <dbReference type="ARBA" id="ARBA00023012"/>
    </source>
</evidence>
<feature type="modified residue" description="4-aspartylphosphate" evidence="6">
    <location>
        <position position="51"/>
    </location>
</feature>
<name>A0A1H1KXD0_9FLAO</name>
<dbReference type="GO" id="GO:0005829">
    <property type="term" value="C:cytosol"/>
    <property type="evidence" value="ECO:0007669"/>
    <property type="project" value="TreeGrafter"/>
</dbReference>
<sequence>MKILIIEDEKDMLQNMQDTLVKQGYIVESASDLDSAISKVGVYDYDCILLDINLPDGSGMDILNFLKKNDKTEGVIIVSARNSLDDRIRGLNTGADDYIAKPFHMAELNARVKALLRRKNFEGSDLLKIGNLCIDSEKHTSTTQHGEMELNRKEFDILTYLATNQDRLVSKSALAEHVWGDHIDQADNFEFIYSQIKNLRKKLKEVKADIEIKAVYGIGYKLTLS</sequence>
<keyword evidence="2" id="KW-0902">Two-component regulatory system</keyword>
<evidence type="ECO:0000256" key="3">
    <source>
        <dbReference type="ARBA" id="ARBA00023015"/>
    </source>
</evidence>
<dbReference type="CDD" id="cd00383">
    <property type="entry name" value="trans_reg_C"/>
    <property type="match status" value="1"/>
</dbReference>
<feature type="domain" description="Response regulatory" evidence="8">
    <location>
        <begin position="2"/>
        <end position="116"/>
    </location>
</feature>